<feature type="transmembrane region" description="Helical" evidence="1">
    <location>
        <begin position="28"/>
        <end position="49"/>
    </location>
</feature>
<feature type="transmembrane region" description="Helical" evidence="1">
    <location>
        <begin position="61"/>
        <end position="79"/>
    </location>
</feature>
<feature type="transmembrane region" description="Helical" evidence="1">
    <location>
        <begin position="178"/>
        <end position="194"/>
    </location>
</feature>
<feature type="transmembrane region" description="Helical" evidence="1">
    <location>
        <begin position="387"/>
        <end position="404"/>
    </location>
</feature>
<keyword evidence="1" id="KW-1133">Transmembrane helix</keyword>
<feature type="transmembrane region" description="Helical" evidence="1">
    <location>
        <begin position="365"/>
        <end position="381"/>
    </location>
</feature>
<dbReference type="NCBIfam" id="TIGR04370">
    <property type="entry name" value="glyco_rpt_poly"/>
    <property type="match status" value="1"/>
</dbReference>
<feature type="transmembrane region" description="Helical" evidence="1">
    <location>
        <begin position="200"/>
        <end position="215"/>
    </location>
</feature>
<protein>
    <submittedName>
        <fullName evidence="2">Oligosaccharide repeat unit polymerase</fullName>
    </submittedName>
</protein>
<dbReference type="EMBL" id="WKLT01000024">
    <property type="protein sequence ID" value="MRY60037.1"/>
    <property type="molecule type" value="Genomic_DNA"/>
</dbReference>
<evidence type="ECO:0000313" key="2">
    <source>
        <dbReference type="EMBL" id="MRY60037.1"/>
    </source>
</evidence>
<evidence type="ECO:0000313" key="3">
    <source>
        <dbReference type="Proteomes" id="UP000463337"/>
    </source>
</evidence>
<feature type="transmembrane region" description="Helical" evidence="1">
    <location>
        <begin position="6"/>
        <end position="21"/>
    </location>
</feature>
<dbReference type="AlphaFoldDB" id="A0A3R6JC84"/>
<gene>
    <name evidence="2" type="ORF">GKD59_19430</name>
</gene>
<feature type="transmembrane region" description="Helical" evidence="1">
    <location>
        <begin position="99"/>
        <end position="119"/>
    </location>
</feature>
<dbReference type="Proteomes" id="UP000463337">
    <property type="component" value="Unassembled WGS sequence"/>
</dbReference>
<keyword evidence="1" id="KW-0812">Transmembrane</keyword>
<evidence type="ECO:0000256" key="1">
    <source>
        <dbReference type="SAM" id="Phobius"/>
    </source>
</evidence>
<feature type="transmembrane region" description="Helical" evidence="1">
    <location>
        <begin position="153"/>
        <end position="171"/>
    </location>
</feature>
<name>A0A3R6JC84_PARDI</name>
<reference evidence="2 3" key="1">
    <citation type="journal article" date="2019" name="Nat. Med.">
        <title>A library of human gut bacterial isolates paired with longitudinal multiomics data enables mechanistic microbiome research.</title>
        <authorList>
            <person name="Poyet M."/>
            <person name="Groussin M."/>
            <person name="Gibbons S.M."/>
            <person name="Avila-Pacheco J."/>
            <person name="Jiang X."/>
            <person name="Kearney S.M."/>
            <person name="Perrotta A.R."/>
            <person name="Berdy B."/>
            <person name="Zhao S."/>
            <person name="Lieberman T.D."/>
            <person name="Swanson P.K."/>
            <person name="Smith M."/>
            <person name="Roesemann S."/>
            <person name="Alexander J.E."/>
            <person name="Rich S.A."/>
            <person name="Livny J."/>
            <person name="Vlamakis H."/>
            <person name="Clish C."/>
            <person name="Bullock K."/>
            <person name="Deik A."/>
            <person name="Scott J."/>
            <person name="Pierce K.A."/>
            <person name="Xavier R.J."/>
            <person name="Alm E.J."/>
        </authorList>
    </citation>
    <scope>NUCLEOTIDE SEQUENCE [LARGE SCALE GENOMIC DNA]</scope>
    <source>
        <strain evidence="2 3">BIOML-A41</strain>
    </source>
</reference>
<accession>A0A3R6JC84</accession>
<feature type="transmembrane region" description="Helical" evidence="1">
    <location>
        <begin position="227"/>
        <end position="250"/>
    </location>
</feature>
<proteinExistence type="predicted"/>
<dbReference type="RefSeq" id="WP_122297710.1">
    <property type="nucleotide sequence ID" value="NZ_JAQEXU010000024.1"/>
</dbReference>
<organism evidence="2 3">
    <name type="scientific">Parabacteroides distasonis</name>
    <dbReference type="NCBI Taxonomy" id="823"/>
    <lineage>
        <taxon>Bacteria</taxon>
        <taxon>Pseudomonadati</taxon>
        <taxon>Bacteroidota</taxon>
        <taxon>Bacteroidia</taxon>
        <taxon>Bacteroidales</taxon>
        <taxon>Tannerellaceae</taxon>
        <taxon>Parabacteroides</taxon>
    </lineage>
</organism>
<sequence>MDSNAILILNLLFYFAAFYFFQRRSAGFRFGSVVLFVYFFVSVISLFLFDSEFSNFNDLSLLPFVYLFVVFLIFVYPLLNLREKKFSDIFIYDSRCLDFLSILLITLTLLNFFGEIQLLSLSSLFDYNMILNSYDQSHEELELMTSESSVLRMLYVVIRDFSFPLLIYNILLKKKKMIYGILFSIILGILLSLSNSSRNGLVSLVVSLPYLYIILKYRLGEKLKKKLLFILAVFVIFIGFIFFIITYARFGQESNDKLFYSLENYTGQSMLVFNNYGMDANGIRYGDRTAPLIRKLLGLKTSTNYYERRFVYSKMLVNDSYFITFIGDFTLDYGPMFAVIILSIFSFLFFRCLKIYNKYSLSHIFILYLYYNWCVRGFTLWTYSEKLGNLSLVMFFVIFCLLRYKEKYFYGTKQR</sequence>
<keyword evidence="1" id="KW-0472">Membrane</keyword>
<feature type="transmembrane region" description="Helical" evidence="1">
    <location>
        <begin position="333"/>
        <end position="353"/>
    </location>
</feature>
<comment type="caution">
    <text evidence="2">The sequence shown here is derived from an EMBL/GenBank/DDBJ whole genome shotgun (WGS) entry which is preliminary data.</text>
</comment>